<accession>A0A6C0F6F4</accession>
<protein>
    <submittedName>
        <fullName evidence="1">Uncharacterized protein</fullName>
    </submittedName>
</protein>
<proteinExistence type="predicted"/>
<evidence type="ECO:0000313" key="1">
    <source>
        <dbReference type="EMBL" id="QHT37238.1"/>
    </source>
</evidence>
<dbReference type="PANTHER" id="PTHR34496">
    <property type="entry name" value="GLCNAC TRANSFERASE-RELATED"/>
    <property type="match status" value="1"/>
</dbReference>
<dbReference type="PANTHER" id="PTHR34496:SF10">
    <property type="entry name" value="GLCNAC TRANSFERASE"/>
    <property type="match status" value="1"/>
</dbReference>
<sequence>MTIFVSIISYYNNDLNYTIEDLCKKAKYPELLTIAIYIQDTEEVCSEIIDKYSANSHFIVNCVKNANTTYSNMLKYNKSLLTNEQYYLQINTNIRFTLHWDIIAIQMLGQCFKHESVNNYKALLTSSGVPSYIFEKDIELVNAAIPHVLDFDYIHNNTVHIKSTPIECYNVRQIPIKTHLLCNDFLFVKSNWINIYYHQELTFPDENLVTSIIAFTSGWSLFNAYDILFYKDVSSTLYNDELSNYDTYTIITESYNSIKAVRSIDDYKYLSGYDYKNNVFIEQHTDFVTNEELWKNLYKFQSTSQEKPTLSNTEQPTLSNTEQKKLLIEKSKEEAGLKKKKKAEELLAYQQKILEEKKADIFQYLYQGTSNMIIVSLQPTKVSIKNHIYFAKRNLTSIVYCCQENIDDSEIIQRFTKKFSIIIIVNANCFFANYLSSLQTLFNSFKLRLNEYSYKCNTNNLCIFGKKTNDIKYIDLCTSITKFKFKVHGFIYIESESELNLVKVFNDKHIKKDYTHLCYELFNEDRKEHNKQ</sequence>
<dbReference type="AlphaFoldDB" id="A0A6C0F6F4"/>
<dbReference type="EMBL" id="MN738791">
    <property type="protein sequence ID" value="QHT37238.1"/>
    <property type="molecule type" value="Genomic_DNA"/>
</dbReference>
<name>A0A6C0F6F4_9ZZZZ</name>
<dbReference type="InterPro" id="IPR021067">
    <property type="entry name" value="Glycosyltransferase"/>
</dbReference>
<reference evidence="1" key="1">
    <citation type="journal article" date="2020" name="Nature">
        <title>Giant virus diversity and host interactions through global metagenomics.</title>
        <authorList>
            <person name="Schulz F."/>
            <person name="Roux S."/>
            <person name="Paez-Espino D."/>
            <person name="Jungbluth S."/>
            <person name="Walsh D.A."/>
            <person name="Denef V.J."/>
            <person name="McMahon K.D."/>
            <person name="Konstantinidis K.T."/>
            <person name="Eloe-Fadrosh E.A."/>
            <person name="Kyrpides N.C."/>
            <person name="Woyke T."/>
        </authorList>
    </citation>
    <scope>NUCLEOTIDE SEQUENCE</scope>
    <source>
        <strain evidence="1">GVMAG-S-ERX555967-131</strain>
    </source>
</reference>
<organism evidence="1">
    <name type="scientific">viral metagenome</name>
    <dbReference type="NCBI Taxonomy" id="1070528"/>
    <lineage>
        <taxon>unclassified sequences</taxon>
        <taxon>metagenomes</taxon>
        <taxon>organismal metagenomes</taxon>
    </lineage>
</organism>
<dbReference type="Pfam" id="PF11397">
    <property type="entry name" value="GlcNAc"/>
    <property type="match status" value="1"/>
</dbReference>